<sequence>MPISTSFETLFARDLSRLSQQIDAYEDESTLWEIAPGIHNSAGNLCLHLIGNLNTYIGANLGNIPYVRDRPMEFSARYVSKASLLSDLEETKNRVRATLQNLTDGQLGDLFPDEVLGYPMTIHYFLVHLAGHLNYHLGQIDYHRRLLTQGHTISYKS</sequence>
<dbReference type="SUPFAM" id="SSF109854">
    <property type="entry name" value="DinB/YfiT-like putative metalloenzymes"/>
    <property type="match status" value="1"/>
</dbReference>
<dbReference type="Proteomes" id="UP001597469">
    <property type="component" value="Unassembled WGS sequence"/>
</dbReference>
<dbReference type="InterPro" id="IPR034660">
    <property type="entry name" value="DinB/YfiT-like"/>
</dbReference>
<dbReference type="EMBL" id="JBHULN010000008">
    <property type="protein sequence ID" value="MFD2572006.1"/>
    <property type="molecule type" value="Genomic_DNA"/>
</dbReference>
<comment type="caution">
    <text evidence="2">The sequence shown here is derived from an EMBL/GenBank/DDBJ whole genome shotgun (WGS) entry which is preliminary data.</text>
</comment>
<keyword evidence="3" id="KW-1185">Reference proteome</keyword>
<evidence type="ECO:0000313" key="2">
    <source>
        <dbReference type="EMBL" id="MFD2572006.1"/>
    </source>
</evidence>
<protein>
    <submittedName>
        <fullName evidence="2">DinB family protein</fullName>
    </submittedName>
</protein>
<feature type="domain" description="DinB-like" evidence="1">
    <location>
        <begin position="13"/>
        <end position="140"/>
    </location>
</feature>
<organism evidence="2 3">
    <name type="scientific">Spirosoma soli</name>
    <dbReference type="NCBI Taxonomy" id="1770529"/>
    <lineage>
        <taxon>Bacteria</taxon>
        <taxon>Pseudomonadati</taxon>
        <taxon>Bacteroidota</taxon>
        <taxon>Cytophagia</taxon>
        <taxon>Cytophagales</taxon>
        <taxon>Cytophagaceae</taxon>
        <taxon>Spirosoma</taxon>
    </lineage>
</organism>
<reference evidence="3" key="1">
    <citation type="journal article" date="2019" name="Int. J. Syst. Evol. Microbiol.">
        <title>The Global Catalogue of Microorganisms (GCM) 10K type strain sequencing project: providing services to taxonomists for standard genome sequencing and annotation.</title>
        <authorList>
            <consortium name="The Broad Institute Genomics Platform"/>
            <consortium name="The Broad Institute Genome Sequencing Center for Infectious Disease"/>
            <person name="Wu L."/>
            <person name="Ma J."/>
        </authorList>
    </citation>
    <scope>NUCLEOTIDE SEQUENCE [LARGE SCALE GENOMIC DNA]</scope>
    <source>
        <strain evidence="3">KCTC 42805</strain>
    </source>
</reference>
<evidence type="ECO:0000313" key="3">
    <source>
        <dbReference type="Proteomes" id="UP001597469"/>
    </source>
</evidence>
<name>A0ABW5M6P1_9BACT</name>
<gene>
    <name evidence="2" type="ORF">ACFSUS_15285</name>
</gene>
<dbReference type="InterPro" id="IPR024775">
    <property type="entry name" value="DinB-like"/>
</dbReference>
<dbReference type="Gene3D" id="1.20.120.450">
    <property type="entry name" value="dinb family like domain"/>
    <property type="match status" value="1"/>
</dbReference>
<dbReference type="RefSeq" id="WP_381524021.1">
    <property type="nucleotide sequence ID" value="NZ_JBHULN010000008.1"/>
</dbReference>
<accession>A0ABW5M6P1</accession>
<proteinExistence type="predicted"/>
<dbReference type="Pfam" id="PF12867">
    <property type="entry name" value="DinB_2"/>
    <property type="match status" value="1"/>
</dbReference>
<evidence type="ECO:0000259" key="1">
    <source>
        <dbReference type="Pfam" id="PF12867"/>
    </source>
</evidence>